<evidence type="ECO:0000313" key="6">
    <source>
        <dbReference type="EMBL" id="PPQ93671.1"/>
    </source>
</evidence>
<dbReference type="InterPro" id="IPR045166">
    <property type="entry name" value="Spp2-like"/>
</dbReference>
<name>A0A409XSI6_PSICY</name>
<dbReference type="PROSITE" id="PS50174">
    <property type="entry name" value="G_PATCH"/>
    <property type="match status" value="1"/>
</dbReference>
<dbReference type="PANTHER" id="PTHR15818:SF2">
    <property type="entry name" value="G-PATCH DOMAIN AND KOW MOTIFS-CONTAINING PROTEIN"/>
    <property type="match status" value="1"/>
</dbReference>
<dbReference type="GO" id="GO:0005681">
    <property type="term" value="C:spliceosomal complex"/>
    <property type="evidence" value="ECO:0007669"/>
    <property type="project" value="TreeGrafter"/>
</dbReference>
<evidence type="ECO:0000256" key="3">
    <source>
        <dbReference type="ARBA" id="ARBA00023242"/>
    </source>
</evidence>
<evidence type="ECO:0000313" key="7">
    <source>
        <dbReference type="Proteomes" id="UP000283269"/>
    </source>
</evidence>
<comment type="subcellular location">
    <subcellularLocation>
        <location evidence="1">Nucleus</location>
    </subcellularLocation>
</comment>
<evidence type="ECO:0000256" key="4">
    <source>
        <dbReference type="SAM" id="MobiDB-lite"/>
    </source>
</evidence>
<dbReference type="AlphaFoldDB" id="A0A409XSI6"/>
<dbReference type="FunCoup" id="A0A409XSI6">
    <property type="interactions" value="51"/>
</dbReference>
<dbReference type="Pfam" id="PF12656">
    <property type="entry name" value="G-patch_2"/>
    <property type="match status" value="1"/>
</dbReference>
<accession>A0A409XSI6</accession>
<dbReference type="PANTHER" id="PTHR15818">
    <property type="entry name" value="G PATCH AND KOW-CONTAINING"/>
    <property type="match status" value="1"/>
</dbReference>
<feature type="compositionally biased region" description="Basic and acidic residues" evidence="4">
    <location>
        <begin position="377"/>
        <end position="466"/>
    </location>
</feature>
<evidence type="ECO:0000256" key="2">
    <source>
        <dbReference type="ARBA" id="ARBA00008576"/>
    </source>
</evidence>
<feature type="region of interest" description="Disordered" evidence="4">
    <location>
        <begin position="145"/>
        <end position="167"/>
    </location>
</feature>
<evidence type="ECO:0000256" key="1">
    <source>
        <dbReference type="ARBA" id="ARBA00004123"/>
    </source>
</evidence>
<keyword evidence="3" id="KW-0539">Nucleus</keyword>
<feature type="region of interest" description="Disordered" evidence="4">
    <location>
        <begin position="1"/>
        <end position="83"/>
    </location>
</feature>
<dbReference type="EMBL" id="NHYD01000644">
    <property type="protein sequence ID" value="PPQ93671.1"/>
    <property type="molecule type" value="Genomic_DNA"/>
</dbReference>
<evidence type="ECO:0000259" key="5">
    <source>
        <dbReference type="PROSITE" id="PS50174"/>
    </source>
</evidence>
<dbReference type="Proteomes" id="UP000283269">
    <property type="component" value="Unassembled WGS sequence"/>
</dbReference>
<feature type="domain" description="G-patch" evidence="5">
    <location>
        <begin position="272"/>
        <end position="319"/>
    </location>
</feature>
<dbReference type="STRING" id="93625.A0A409XSI6"/>
<dbReference type="InterPro" id="IPR000467">
    <property type="entry name" value="G_patch_dom"/>
</dbReference>
<proteinExistence type="inferred from homology"/>
<gene>
    <name evidence="6" type="ORF">CVT25_012730</name>
</gene>
<feature type="region of interest" description="Disordered" evidence="4">
    <location>
        <begin position="322"/>
        <end position="466"/>
    </location>
</feature>
<dbReference type="InterPro" id="IPR026822">
    <property type="entry name" value="Spp2/MOS2_G-patch"/>
</dbReference>
<protein>
    <recommendedName>
        <fullName evidence="5">G-patch domain-containing protein</fullName>
    </recommendedName>
</protein>
<dbReference type="GO" id="GO:0000398">
    <property type="term" value="P:mRNA splicing, via spliceosome"/>
    <property type="evidence" value="ECO:0007669"/>
    <property type="project" value="InterPro"/>
</dbReference>
<comment type="caution">
    <text evidence="6">The sequence shown here is derived from an EMBL/GenBank/DDBJ whole genome shotgun (WGS) entry which is preliminary data.</text>
</comment>
<dbReference type="OrthoDB" id="5577072at2759"/>
<reference evidence="6 7" key="1">
    <citation type="journal article" date="2018" name="Evol. Lett.">
        <title>Horizontal gene cluster transfer increased hallucinogenic mushroom diversity.</title>
        <authorList>
            <person name="Reynolds H.T."/>
            <person name="Vijayakumar V."/>
            <person name="Gluck-Thaler E."/>
            <person name="Korotkin H.B."/>
            <person name="Matheny P.B."/>
            <person name="Slot J.C."/>
        </authorList>
    </citation>
    <scope>NUCLEOTIDE SEQUENCE [LARGE SCALE GENOMIC DNA]</scope>
    <source>
        <strain evidence="6 7">2631</strain>
    </source>
</reference>
<dbReference type="InParanoid" id="A0A409XSI6"/>
<organism evidence="6 7">
    <name type="scientific">Psilocybe cyanescens</name>
    <dbReference type="NCBI Taxonomy" id="93625"/>
    <lineage>
        <taxon>Eukaryota</taxon>
        <taxon>Fungi</taxon>
        <taxon>Dikarya</taxon>
        <taxon>Basidiomycota</taxon>
        <taxon>Agaricomycotina</taxon>
        <taxon>Agaricomycetes</taxon>
        <taxon>Agaricomycetidae</taxon>
        <taxon>Agaricales</taxon>
        <taxon>Agaricineae</taxon>
        <taxon>Strophariaceae</taxon>
        <taxon>Psilocybe</taxon>
    </lineage>
</organism>
<comment type="similarity">
    <text evidence="2">Belongs to the SPP2 family.</text>
</comment>
<keyword evidence="7" id="KW-1185">Reference proteome</keyword>
<dbReference type="GO" id="GO:0003676">
    <property type="term" value="F:nucleic acid binding"/>
    <property type="evidence" value="ECO:0007669"/>
    <property type="project" value="InterPro"/>
</dbReference>
<sequence length="466" mass="52323">MSSKVSFTIRRPTPVSRATSSGPDSDAGSSFKVPKLPDHISNGEPTPLGSPLARSQDSPPPRNLGTEDHTYESSSESSSNEDELVTGFDKFGVQRCVRFSSGRMQLFQLTTAPFKSSLNGEKKVNKPLVIPALRNKDWRELARKRRGATQYVPPSAVAQTGKDGSVGGLGTKDTINSGPMLSGLQVKQRTTVIEDEVTIDETEEMKMEVVEEETEDQKALRAILAESSGESHYDGSMIDIIPTPISEADALKQDVEELPDAATLEDYARVPVSQFGAALLRGMGWKEGTAATRKPGKGLVEPYLPASRPALLGIGAKEQEIYDDGSKKNSKTKRPERRYVPVIKQERTDTASPNGGTRQRNARSRSPRRSATSSRRNSPDRYTSRADTDDRRRYDDDRKRDTDGRRGDNDDRRQDGGRQREGDRKHDQDRDRRRDDDRYRQKDDDRDRLERKREQSYDSSRRRKDY</sequence>